<evidence type="ECO:0000256" key="1">
    <source>
        <dbReference type="SAM" id="MobiDB-lite"/>
    </source>
</evidence>
<accession>A0A9X2LIE8</accession>
<dbReference type="RefSeq" id="WP_168096111.1">
    <property type="nucleotide sequence ID" value="NZ_JAATER010000566.1"/>
</dbReference>
<sequence length="62" mass="6686">MKSQLAGDLLTAAMVARVFAGDAWHLLRRAAAATVRIGLNQQPAPPRRPEGAPRRPRVGGMR</sequence>
<protein>
    <submittedName>
        <fullName evidence="2">Uncharacterized protein</fullName>
    </submittedName>
</protein>
<organism evidence="2 3">
    <name type="scientific">Streptomyces telluris</name>
    <dbReference type="NCBI Taxonomy" id="2720021"/>
    <lineage>
        <taxon>Bacteria</taxon>
        <taxon>Bacillati</taxon>
        <taxon>Actinomycetota</taxon>
        <taxon>Actinomycetes</taxon>
        <taxon>Kitasatosporales</taxon>
        <taxon>Streptomycetaceae</taxon>
        <taxon>Streptomyces</taxon>
    </lineage>
</organism>
<evidence type="ECO:0000313" key="3">
    <source>
        <dbReference type="Proteomes" id="UP001142374"/>
    </source>
</evidence>
<dbReference type="EMBL" id="JANIID010000015">
    <property type="protein sequence ID" value="MCQ8771566.1"/>
    <property type="molecule type" value="Genomic_DNA"/>
</dbReference>
<reference evidence="2" key="1">
    <citation type="submission" date="2022-06" db="EMBL/GenBank/DDBJ databases">
        <title>WGS of actinobacteria.</title>
        <authorList>
            <person name="Thawai C."/>
        </authorList>
    </citation>
    <scope>NUCLEOTIDE SEQUENCE</scope>
    <source>
        <strain evidence="2">AA8</strain>
    </source>
</reference>
<gene>
    <name evidence="2" type="ORF">NQU55_17595</name>
</gene>
<dbReference type="AlphaFoldDB" id="A0A9X2LIE8"/>
<proteinExistence type="predicted"/>
<feature type="region of interest" description="Disordered" evidence="1">
    <location>
        <begin position="38"/>
        <end position="62"/>
    </location>
</feature>
<dbReference type="Proteomes" id="UP001142374">
    <property type="component" value="Unassembled WGS sequence"/>
</dbReference>
<keyword evidence="3" id="KW-1185">Reference proteome</keyword>
<evidence type="ECO:0000313" key="2">
    <source>
        <dbReference type="EMBL" id="MCQ8771566.1"/>
    </source>
</evidence>
<name>A0A9X2LIE8_9ACTN</name>
<comment type="caution">
    <text evidence="2">The sequence shown here is derived from an EMBL/GenBank/DDBJ whole genome shotgun (WGS) entry which is preliminary data.</text>
</comment>